<gene>
    <name evidence="2" type="ORF">ASPSYDRAFT_62231</name>
</gene>
<dbReference type="AlphaFoldDB" id="A0A1L9T0V1"/>
<dbReference type="GeneID" id="63766167"/>
<dbReference type="GO" id="GO:0005739">
    <property type="term" value="C:mitochondrion"/>
    <property type="evidence" value="ECO:0007669"/>
    <property type="project" value="TreeGrafter"/>
</dbReference>
<dbReference type="InterPro" id="IPR045866">
    <property type="entry name" value="FAM210A/B-like"/>
</dbReference>
<dbReference type="PANTHER" id="PTHR21377">
    <property type="entry name" value="PROTEIN FAM210B, MITOCHONDRIAL"/>
    <property type="match status" value="1"/>
</dbReference>
<evidence type="ECO:0000313" key="2">
    <source>
        <dbReference type="EMBL" id="OJJ53025.1"/>
    </source>
</evidence>
<reference evidence="3" key="1">
    <citation type="journal article" date="2017" name="Genome Biol.">
        <title>Comparative genomics reveals high biological diversity and specific adaptations in the industrially and medically important fungal genus Aspergillus.</title>
        <authorList>
            <person name="de Vries R.P."/>
            <person name="Riley R."/>
            <person name="Wiebenga A."/>
            <person name="Aguilar-Osorio G."/>
            <person name="Amillis S."/>
            <person name="Uchima C.A."/>
            <person name="Anderluh G."/>
            <person name="Asadollahi M."/>
            <person name="Askin M."/>
            <person name="Barry K."/>
            <person name="Battaglia E."/>
            <person name="Bayram O."/>
            <person name="Benocci T."/>
            <person name="Braus-Stromeyer S.A."/>
            <person name="Caldana C."/>
            <person name="Canovas D."/>
            <person name="Cerqueira G.C."/>
            <person name="Chen F."/>
            <person name="Chen W."/>
            <person name="Choi C."/>
            <person name="Clum A."/>
            <person name="Dos Santos R.A."/>
            <person name="Damasio A.R."/>
            <person name="Diallinas G."/>
            <person name="Emri T."/>
            <person name="Fekete E."/>
            <person name="Flipphi M."/>
            <person name="Freyberg S."/>
            <person name="Gallo A."/>
            <person name="Gournas C."/>
            <person name="Habgood R."/>
            <person name="Hainaut M."/>
            <person name="Harispe M.L."/>
            <person name="Henrissat B."/>
            <person name="Hilden K.S."/>
            <person name="Hope R."/>
            <person name="Hossain A."/>
            <person name="Karabika E."/>
            <person name="Karaffa L."/>
            <person name="Karanyi Z."/>
            <person name="Krasevec N."/>
            <person name="Kuo A."/>
            <person name="Kusch H."/>
            <person name="LaButti K."/>
            <person name="Lagendijk E.L."/>
            <person name="Lapidus A."/>
            <person name="Levasseur A."/>
            <person name="Lindquist E."/>
            <person name="Lipzen A."/>
            <person name="Logrieco A.F."/>
            <person name="MacCabe A."/>
            <person name="Maekelae M.R."/>
            <person name="Malavazi I."/>
            <person name="Melin P."/>
            <person name="Meyer V."/>
            <person name="Mielnichuk N."/>
            <person name="Miskei M."/>
            <person name="Molnar A.P."/>
            <person name="Mule G."/>
            <person name="Ngan C.Y."/>
            <person name="Orejas M."/>
            <person name="Orosz E."/>
            <person name="Ouedraogo J.P."/>
            <person name="Overkamp K.M."/>
            <person name="Park H.-S."/>
            <person name="Perrone G."/>
            <person name="Piumi F."/>
            <person name="Punt P.J."/>
            <person name="Ram A.F."/>
            <person name="Ramon A."/>
            <person name="Rauscher S."/>
            <person name="Record E."/>
            <person name="Riano-Pachon D.M."/>
            <person name="Robert V."/>
            <person name="Roehrig J."/>
            <person name="Ruller R."/>
            <person name="Salamov A."/>
            <person name="Salih N.S."/>
            <person name="Samson R.A."/>
            <person name="Sandor E."/>
            <person name="Sanguinetti M."/>
            <person name="Schuetze T."/>
            <person name="Sepcic K."/>
            <person name="Shelest E."/>
            <person name="Sherlock G."/>
            <person name="Sophianopoulou V."/>
            <person name="Squina F.M."/>
            <person name="Sun H."/>
            <person name="Susca A."/>
            <person name="Todd R.B."/>
            <person name="Tsang A."/>
            <person name="Unkles S.E."/>
            <person name="van de Wiele N."/>
            <person name="van Rossen-Uffink D."/>
            <person name="Oliveira J.V."/>
            <person name="Vesth T.C."/>
            <person name="Visser J."/>
            <person name="Yu J.-H."/>
            <person name="Zhou M."/>
            <person name="Andersen M.R."/>
            <person name="Archer D.B."/>
            <person name="Baker S.E."/>
            <person name="Benoit I."/>
            <person name="Brakhage A.A."/>
            <person name="Braus G.H."/>
            <person name="Fischer R."/>
            <person name="Frisvad J.C."/>
            <person name="Goldman G.H."/>
            <person name="Houbraken J."/>
            <person name="Oakley B."/>
            <person name="Pocsi I."/>
            <person name="Scazzocchio C."/>
            <person name="Seiboth B."/>
            <person name="vanKuyk P.A."/>
            <person name="Wortman J."/>
            <person name="Dyer P.S."/>
            <person name="Grigoriev I.V."/>
        </authorList>
    </citation>
    <scope>NUCLEOTIDE SEQUENCE [LARGE SCALE GENOMIC DNA]</scope>
    <source>
        <strain evidence="3">CBS 593.65</strain>
    </source>
</reference>
<dbReference type="STRING" id="1036612.A0A1L9T0V1"/>
<dbReference type="Proteomes" id="UP000184356">
    <property type="component" value="Unassembled WGS sequence"/>
</dbReference>
<proteinExistence type="predicted"/>
<protein>
    <recommendedName>
        <fullName evidence="1">DUF1279 domain-containing protein</fullName>
    </recommendedName>
</protein>
<dbReference type="OrthoDB" id="426386at2759"/>
<accession>A0A1L9T0V1</accession>
<dbReference type="PANTHER" id="PTHR21377:SF0">
    <property type="entry name" value="PROTEIN FAM210B, MITOCHONDRIAL"/>
    <property type="match status" value="1"/>
</dbReference>
<keyword evidence="3" id="KW-1185">Reference proteome</keyword>
<name>A0A1L9T0V1_9EURO</name>
<evidence type="ECO:0000259" key="1">
    <source>
        <dbReference type="Pfam" id="PF06916"/>
    </source>
</evidence>
<dbReference type="VEuPathDB" id="FungiDB:ASPSYDRAFT_62231"/>
<sequence>MSLQHTLRRWTQRPLILKIASAAHAPSSTIRLPTHRPFSLAPYAQRQLLQRQTPLKSIQQSQLQNTFRARRAFHSSRFRSNKSSGYTYQSPNSAPSLSQRLKTLSREYGWSALWIYLFLSALDFPFCFAAVKLLGADKIGHYEHVVVESFKGSVNKVWPGAFEESKEEEEGQESETQAIEKKKGPAEGASLWTQLALAYAIHKSFIFVRVPLTAAITPKVVKQLRKWGWDVVKGKPKAK</sequence>
<feature type="domain" description="DUF1279" evidence="1">
    <location>
        <begin position="99"/>
        <end position="218"/>
    </location>
</feature>
<dbReference type="InterPro" id="IPR009688">
    <property type="entry name" value="FAM210A/B-like_dom"/>
</dbReference>
<dbReference type="RefSeq" id="XP_040696831.1">
    <property type="nucleotide sequence ID" value="XM_040850094.1"/>
</dbReference>
<dbReference type="Pfam" id="PF06916">
    <property type="entry name" value="FAM210A-B_dom"/>
    <property type="match status" value="1"/>
</dbReference>
<evidence type="ECO:0000313" key="3">
    <source>
        <dbReference type="Proteomes" id="UP000184356"/>
    </source>
</evidence>
<dbReference type="EMBL" id="KV878598">
    <property type="protein sequence ID" value="OJJ53025.1"/>
    <property type="molecule type" value="Genomic_DNA"/>
</dbReference>
<organism evidence="2 3">
    <name type="scientific">Aspergillus sydowii CBS 593.65</name>
    <dbReference type="NCBI Taxonomy" id="1036612"/>
    <lineage>
        <taxon>Eukaryota</taxon>
        <taxon>Fungi</taxon>
        <taxon>Dikarya</taxon>
        <taxon>Ascomycota</taxon>
        <taxon>Pezizomycotina</taxon>
        <taxon>Eurotiomycetes</taxon>
        <taxon>Eurotiomycetidae</taxon>
        <taxon>Eurotiales</taxon>
        <taxon>Aspergillaceae</taxon>
        <taxon>Aspergillus</taxon>
        <taxon>Aspergillus subgen. Nidulantes</taxon>
    </lineage>
</organism>